<evidence type="ECO:0000313" key="2">
    <source>
        <dbReference type="Proteomes" id="UP000789706"/>
    </source>
</evidence>
<comment type="caution">
    <text evidence="1">The sequence shown here is derived from an EMBL/GenBank/DDBJ whole genome shotgun (WGS) entry which is preliminary data.</text>
</comment>
<reference evidence="1" key="1">
    <citation type="submission" date="2021-06" db="EMBL/GenBank/DDBJ databases">
        <authorList>
            <person name="Kallberg Y."/>
            <person name="Tangrot J."/>
            <person name="Rosling A."/>
        </authorList>
    </citation>
    <scope>NUCLEOTIDE SEQUENCE</scope>
    <source>
        <strain evidence="1">AZ414A</strain>
    </source>
</reference>
<name>A0A9N9D093_9GLOM</name>
<sequence length="74" mass="8189">DNLNTNCLITSPPNEWTSVKLWRLQGKYIPREALAAKRDSTSNSSKVSRSTAAAIEWTSTTVVSHQATHNFTAK</sequence>
<dbReference type="EMBL" id="CAJVPK010002952">
    <property type="protein sequence ID" value="CAG8621157.1"/>
    <property type="molecule type" value="Genomic_DNA"/>
</dbReference>
<dbReference type="AlphaFoldDB" id="A0A9N9D093"/>
<accession>A0A9N9D093</accession>
<dbReference type="Proteomes" id="UP000789706">
    <property type="component" value="Unassembled WGS sequence"/>
</dbReference>
<feature type="non-terminal residue" evidence="1">
    <location>
        <position position="1"/>
    </location>
</feature>
<keyword evidence="2" id="KW-1185">Reference proteome</keyword>
<gene>
    <name evidence="1" type="ORF">DEBURN_LOCUS10374</name>
</gene>
<organism evidence="1 2">
    <name type="scientific">Diversispora eburnea</name>
    <dbReference type="NCBI Taxonomy" id="1213867"/>
    <lineage>
        <taxon>Eukaryota</taxon>
        <taxon>Fungi</taxon>
        <taxon>Fungi incertae sedis</taxon>
        <taxon>Mucoromycota</taxon>
        <taxon>Glomeromycotina</taxon>
        <taxon>Glomeromycetes</taxon>
        <taxon>Diversisporales</taxon>
        <taxon>Diversisporaceae</taxon>
        <taxon>Diversispora</taxon>
    </lineage>
</organism>
<proteinExistence type="predicted"/>
<protein>
    <submittedName>
        <fullName evidence="1">1422_t:CDS:1</fullName>
    </submittedName>
</protein>
<evidence type="ECO:0000313" key="1">
    <source>
        <dbReference type="EMBL" id="CAG8621157.1"/>
    </source>
</evidence>